<protein>
    <submittedName>
        <fullName evidence="2">Phage holin family protein</fullName>
    </submittedName>
</protein>
<sequence length="135" mass="14977">MKNMESEYGKFAKDVKEYLSLRYDLLRMEVLEKLSKIIALIVVLFVAVVLGLAALIYFSFVFAFALKEACGSAVPGFMAIGGFFVLLLVVLLAFRKQIVLNPLIRVIGGILFREDKENDGGIPGKKEEKANDGNK</sequence>
<keyword evidence="1" id="KW-0812">Transmembrane</keyword>
<evidence type="ECO:0000256" key="1">
    <source>
        <dbReference type="SAM" id="Phobius"/>
    </source>
</evidence>
<feature type="transmembrane region" description="Helical" evidence="1">
    <location>
        <begin position="72"/>
        <end position="94"/>
    </location>
</feature>
<dbReference type="AlphaFoldDB" id="A0A9D9EFU3"/>
<keyword evidence="1" id="KW-1133">Transmembrane helix</keyword>
<feature type="transmembrane region" description="Helical" evidence="1">
    <location>
        <begin position="37"/>
        <end position="66"/>
    </location>
</feature>
<evidence type="ECO:0000313" key="2">
    <source>
        <dbReference type="EMBL" id="MBO8446527.1"/>
    </source>
</evidence>
<dbReference type="EMBL" id="JADIMR010000031">
    <property type="protein sequence ID" value="MBO8446527.1"/>
    <property type="molecule type" value="Genomic_DNA"/>
</dbReference>
<organism evidence="2 3">
    <name type="scientific">Candidatus Enterocola intestinipullorum</name>
    <dbReference type="NCBI Taxonomy" id="2840783"/>
    <lineage>
        <taxon>Bacteria</taxon>
        <taxon>Pseudomonadati</taxon>
        <taxon>Bacteroidota</taxon>
        <taxon>Bacteroidia</taxon>
        <taxon>Bacteroidales</taxon>
        <taxon>Candidatus Enterocola</taxon>
    </lineage>
</organism>
<gene>
    <name evidence="2" type="ORF">IAC32_02120</name>
</gene>
<comment type="caution">
    <text evidence="2">The sequence shown here is derived from an EMBL/GenBank/DDBJ whole genome shotgun (WGS) entry which is preliminary data.</text>
</comment>
<dbReference type="Proteomes" id="UP000823637">
    <property type="component" value="Unassembled WGS sequence"/>
</dbReference>
<keyword evidence="1" id="KW-0472">Membrane</keyword>
<proteinExistence type="predicted"/>
<accession>A0A9D9EFU3</accession>
<dbReference type="InterPro" id="IPR009937">
    <property type="entry name" value="Phage_holin_3_6"/>
</dbReference>
<dbReference type="Pfam" id="PF07332">
    <property type="entry name" value="Phage_holin_3_6"/>
    <property type="match status" value="1"/>
</dbReference>
<name>A0A9D9EFU3_9BACT</name>
<reference evidence="2" key="2">
    <citation type="journal article" date="2021" name="PeerJ">
        <title>Extensive microbial diversity within the chicken gut microbiome revealed by metagenomics and culture.</title>
        <authorList>
            <person name="Gilroy R."/>
            <person name="Ravi A."/>
            <person name="Getino M."/>
            <person name="Pursley I."/>
            <person name="Horton D.L."/>
            <person name="Alikhan N.F."/>
            <person name="Baker D."/>
            <person name="Gharbi K."/>
            <person name="Hall N."/>
            <person name="Watson M."/>
            <person name="Adriaenssens E.M."/>
            <person name="Foster-Nyarko E."/>
            <person name="Jarju S."/>
            <person name="Secka A."/>
            <person name="Antonio M."/>
            <person name="Oren A."/>
            <person name="Chaudhuri R.R."/>
            <person name="La Ragione R."/>
            <person name="Hildebrand F."/>
            <person name="Pallen M.J."/>
        </authorList>
    </citation>
    <scope>NUCLEOTIDE SEQUENCE</scope>
    <source>
        <strain evidence="2">D3-1215</strain>
    </source>
</reference>
<reference evidence="2" key="1">
    <citation type="submission" date="2020-10" db="EMBL/GenBank/DDBJ databases">
        <authorList>
            <person name="Gilroy R."/>
        </authorList>
    </citation>
    <scope>NUCLEOTIDE SEQUENCE</scope>
    <source>
        <strain evidence="2">D3-1215</strain>
    </source>
</reference>
<evidence type="ECO:0000313" key="3">
    <source>
        <dbReference type="Proteomes" id="UP000823637"/>
    </source>
</evidence>